<dbReference type="PANTHER" id="PTHR43559:SF3">
    <property type="entry name" value="HYDROLASE YCAC-RELATED"/>
    <property type="match status" value="1"/>
</dbReference>
<dbReference type="InterPro" id="IPR036380">
    <property type="entry name" value="Isochorismatase-like_sf"/>
</dbReference>
<feature type="domain" description="Isochorismatase-like" evidence="1">
    <location>
        <begin position="19"/>
        <end position="168"/>
    </location>
</feature>
<name>A0ABQ2TH25_STRBA</name>
<dbReference type="EMBL" id="BMSZ01000014">
    <property type="protein sequence ID" value="GGS67707.1"/>
    <property type="molecule type" value="Genomic_DNA"/>
</dbReference>
<reference evidence="3" key="1">
    <citation type="journal article" date="2019" name="Int. J. Syst. Evol. Microbiol.">
        <title>The Global Catalogue of Microorganisms (GCM) 10K type strain sequencing project: providing services to taxonomists for standard genome sequencing and annotation.</title>
        <authorList>
            <consortium name="The Broad Institute Genomics Platform"/>
            <consortium name="The Broad Institute Genome Sequencing Center for Infectious Disease"/>
            <person name="Wu L."/>
            <person name="Ma J."/>
        </authorList>
    </citation>
    <scope>NUCLEOTIDE SEQUENCE [LARGE SCALE GENOMIC DNA]</scope>
    <source>
        <strain evidence="3">JCM 4350</strain>
    </source>
</reference>
<dbReference type="PANTHER" id="PTHR43559">
    <property type="entry name" value="HYDROLASE YCAC-RELATED"/>
    <property type="match status" value="1"/>
</dbReference>
<dbReference type="InterPro" id="IPR000868">
    <property type="entry name" value="Isochorismatase-like_dom"/>
</dbReference>
<keyword evidence="3" id="KW-1185">Reference proteome</keyword>
<keyword evidence="2" id="KW-0378">Hydrolase</keyword>
<dbReference type="InterPro" id="IPR053152">
    <property type="entry name" value="Hydrolase_YcaC-like"/>
</dbReference>
<dbReference type="GO" id="GO:0016787">
    <property type="term" value="F:hydrolase activity"/>
    <property type="evidence" value="ECO:0007669"/>
    <property type="project" value="UniProtKB-KW"/>
</dbReference>
<dbReference type="CDD" id="cd01012">
    <property type="entry name" value="YcaC_related"/>
    <property type="match status" value="1"/>
</dbReference>
<dbReference type="Pfam" id="PF00857">
    <property type="entry name" value="Isochorismatase"/>
    <property type="match status" value="1"/>
</dbReference>
<dbReference type="Gene3D" id="3.40.50.850">
    <property type="entry name" value="Isochorismatase-like"/>
    <property type="match status" value="1"/>
</dbReference>
<comment type="caution">
    <text evidence="2">The sequence shown here is derived from an EMBL/GenBank/DDBJ whole genome shotgun (WGS) entry which is preliminary data.</text>
</comment>
<protein>
    <submittedName>
        <fullName evidence="2">Hydrolase</fullName>
    </submittedName>
</protein>
<sequence>MSAQNKAGLDALLTPEESVVVLIDHQPFQFANLNSHEPTMIVNNVVGLAKAAKAYGVPTILTTVLEERGGRLIQGVQDVFPEQEPIDRTLINTWQDERVVDAVRATGRRKLILAGLWTEICLAMPAVQAVGEGFEVYAVTDASGGVSAEAHDMAVRRMVQAGVVPITWLAVMAEWQRDWAREETITGAIEVQAQHGGASGVAFAWETQLLADRDRSAA</sequence>
<evidence type="ECO:0000313" key="3">
    <source>
        <dbReference type="Proteomes" id="UP000659767"/>
    </source>
</evidence>
<dbReference type="SUPFAM" id="SSF52499">
    <property type="entry name" value="Isochorismatase-like hydrolases"/>
    <property type="match status" value="1"/>
</dbReference>
<accession>A0ABQ2TH25</accession>
<evidence type="ECO:0000313" key="2">
    <source>
        <dbReference type="EMBL" id="GGS67707.1"/>
    </source>
</evidence>
<evidence type="ECO:0000259" key="1">
    <source>
        <dbReference type="Pfam" id="PF00857"/>
    </source>
</evidence>
<dbReference type="RefSeq" id="WP_069735356.1">
    <property type="nucleotide sequence ID" value="NZ_BMSZ01000014.1"/>
</dbReference>
<gene>
    <name evidence="2" type="ORF">GCM10010253_48300</name>
</gene>
<organism evidence="2 3">
    <name type="scientific">Streptomyces badius</name>
    <dbReference type="NCBI Taxonomy" id="1941"/>
    <lineage>
        <taxon>Bacteria</taxon>
        <taxon>Bacillati</taxon>
        <taxon>Actinomycetota</taxon>
        <taxon>Actinomycetes</taxon>
        <taxon>Kitasatosporales</taxon>
        <taxon>Streptomycetaceae</taxon>
        <taxon>Streptomyces</taxon>
    </lineage>
</organism>
<proteinExistence type="predicted"/>
<dbReference type="Proteomes" id="UP000659767">
    <property type="component" value="Unassembled WGS sequence"/>
</dbReference>